<feature type="domain" description="Cytochrome c assembly protein" evidence="2">
    <location>
        <begin position="68"/>
        <end position="260"/>
    </location>
</feature>
<feature type="transmembrane region" description="Helical" evidence="1">
    <location>
        <begin position="37"/>
        <end position="56"/>
    </location>
</feature>
<dbReference type="EMBL" id="BMXG01000005">
    <property type="protein sequence ID" value="GHB97195.1"/>
    <property type="molecule type" value="Genomic_DNA"/>
</dbReference>
<dbReference type="Pfam" id="PF01578">
    <property type="entry name" value="Cytochrom_C_asm"/>
    <property type="match status" value="1"/>
</dbReference>
<keyword evidence="1" id="KW-0812">Transmembrane</keyword>
<dbReference type="GO" id="GO:0020037">
    <property type="term" value="F:heme binding"/>
    <property type="evidence" value="ECO:0007669"/>
    <property type="project" value="InterPro"/>
</dbReference>
<evidence type="ECO:0000256" key="1">
    <source>
        <dbReference type="SAM" id="Phobius"/>
    </source>
</evidence>
<feature type="transmembrane region" description="Helical" evidence="1">
    <location>
        <begin position="95"/>
        <end position="117"/>
    </location>
</feature>
<reference evidence="3" key="1">
    <citation type="journal article" date="2014" name="Int. J. Syst. Evol. Microbiol.">
        <title>Complete genome sequence of Corynebacterium casei LMG S-19264T (=DSM 44701T), isolated from a smear-ripened cheese.</title>
        <authorList>
            <consortium name="US DOE Joint Genome Institute (JGI-PGF)"/>
            <person name="Walter F."/>
            <person name="Albersmeier A."/>
            <person name="Kalinowski J."/>
            <person name="Ruckert C."/>
        </authorList>
    </citation>
    <scope>NUCLEOTIDE SEQUENCE</scope>
    <source>
        <strain evidence="3">KCTC 12870</strain>
    </source>
</reference>
<evidence type="ECO:0000313" key="4">
    <source>
        <dbReference type="Proteomes" id="UP000642829"/>
    </source>
</evidence>
<feature type="transmembrane region" description="Helical" evidence="1">
    <location>
        <begin position="6"/>
        <end position="25"/>
    </location>
</feature>
<keyword evidence="4" id="KW-1185">Reference proteome</keyword>
<dbReference type="GO" id="GO:0017004">
    <property type="term" value="P:cytochrome complex assembly"/>
    <property type="evidence" value="ECO:0007669"/>
    <property type="project" value="InterPro"/>
</dbReference>
<dbReference type="AlphaFoldDB" id="A0A8J3DGH5"/>
<feature type="transmembrane region" description="Helical" evidence="1">
    <location>
        <begin position="62"/>
        <end position="83"/>
    </location>
</feature>
<dbReference type="InterPro" id="IPR002541">
    <property type="entry name" value="Cyt_c_assembly"/>
</dbReference>
<keyword evidence="1" id="KW-0472">Membrane</keyword>
<evidence type="ECO:0000259" key="2">
    <source>
        <dbReference type="Pfam" id="PF01578"/>
    </source>
</evidence>
<evidence type="ECO:0000313" key="3">
    <source>
        <dbReference type="EMBL" id="GHB97195.1"/>
    </source>
</evidence>
<reference evidence="3" key="2">
    <citation type="submission" date="2020-09" db="EMBL/GenBank/DDBJ databases">
        <authorList>
            <person name="Sun Q."/>
            <person name="Kim S."/>
        </authorList>
    </citation>
    <scope>NUCLEOTIDE SEQUENCE</scope>
    <source>
        <strain evidence="3">KCTC 12870</strain>
    </source>
</reference>
<feature type="transmembrane region" description="Helical" evidence="1">
    <location>
        <begin position="213"/>
        <end position="234"/>
    </location>
</feature>
<proteinExistence type="predicted"/>
<feature type="transmembrane region" description="Helical" evidence="1">
    <location>
        <begin position="246"/>
        <end position="264"/>
    </location>
</feature>
<keyword evidence="1" id="KW-1133">Transmembrane helix</keyword>
<organism evidence="3 4">
    <name type="scientific">Cerasicoccus arenae</name>
    <dbReference type="NCBI Taxonomy" id="424488"/>
    <lineage>
        <taxon>Bacteria</taxon>
        <taxon>Pseudomonadati</taxon>
        <taxon>Verrucomicrobiota</taxon>
        <taxon>Opitutia</taxon>
        <taxon>Puniceicoccales</taxon>
        <taxon>Cerasicoccaceae</taxon>
        <taxon>Cerasicoccus</taxon>
    </lineage>
</organism>
<dbReference type="RefSeq" id="WP_189512820.1">
    <property type="nucleotide sequence ID" value="NZ_BMXG01000005.1"/>
</dbReference>
<sequence>MNFWQDRALTGTGCVFYGLAFLFALIPLLRRKEYPHLLFLALLIGGFVFQSFGLYVRGLEVHAIPLTNTFEVFQVLAWASVALNFILRQMFQLRLLNFFSSAFGFGLSFVSLAVASWDDEGPPLEITGSPWVGFHAVLAIFSYGVFAVLALTSLMYLLQDRALARKQTGGWFSMLPAIRQLEVINAKLISLGVSLLTIAVAIGFLNWAQAPGAVGFVKLTIAMGVWLAYLITMLQRQRKKLVARHFARMCLALFIVALISLWPLTHRTAALPIAHGVDYLDDAHH</sequence>
<feature type="transmembrane region" description="Helical" evidence="1">
    <location>
        <begin position="188"/>
        <end position="207"/>
    </location>
</feature>
<gene>
    <name evidence="3" type="ORF">GCM10007047_11500</name>
</gene>
<feature type="transmembrane region" description="Helical" evidence="1">
    <location>
        <begin position="137"/>
        <end position="158"/>
    </location>
</feature>
<name>A0A8J3DGH5_9BACT</name>
<comment type="caution">
    <text evidence="3">The sequence shown here is derived from an EMBL/GenBank/DDBJ whole genome shotgun (WGS) entry which is preliminary data.</text>
</comment>
<dbReference type="Proteomes" id="UP000642829">
    <property type="component" value="Unassembled WGS sequence"/>
</dbReference>
<accession>A0A8J3DGH5</accession>
<protein>
    <submittedName>
        <fullName evidence="3">Cytochrome c assembly protein</fullName>
    </submittedName>
</protein>